<dbReference type="Proteomes" id="UP001519460">
    <property type="component" value="Unassembled WGS sequence"/>
</dbReference>
<dbReference type="AlphaFoldDB" id="A0ABD0JJW4"/>
<dbReference type="EMBL" id="JACVVK020000414">
    <property type="protein sequence ID" value="KAK7475134.1"/>
    <property type="molecule type" value="Genomic_DNA"/>
</dbReference>
<protein>
    <submittedName>
        <fullName evidence="1">Uncharacterized protein</fullName>
    </submittedName>
</protein>
<organism evidence="1 2">
    <name type="scientific">Batillaria attramentaria</name>
    <dbReference type="NCBI Taxonomy" id="370345"/>
    <lineage>
        <taxon>Eukaryota</taxon>
        <taxon>Metazoa</taxon>
        <taxon>Spiralia</taxon>
        <taxon>Lophotrochozoa</taxon>
        <taxon>Mollusca</taxon>
        <taxon>Gastropoda</taxon>
        <taxon>Caenogastropoda</taxon>
        <taxon>Sorbeoconcha</taxon>
        <taxon>Cerithioidea</taxon>
        <taxon>Batillariidae</taxon>
        <taxon>Batillaria</taxon>
    </lineage>
</organism>
<gene>
    <name evidence="1" type="ORF">BaRGS_00033626</name>
</gene>
<reference evidence="1 2" key="1">
    <citation type="journal article" date="2023" name="Sci. Data">
        <title>Genome assembly of the Korean intertidal mud-creeper Batillaria attramentaria.</title>
        <authorList>
            <person name="Patra A.K."/>
            <person name="Ho P.T."/>
            <person name="Jun S."/>
            <person name="Lee S.J."/>
            <person name="Kim Y."/>
            <person name="Won Y.J."/>
        </authorList>
    </citation>
    <scope>NUCLEOTIDE SEQUENCE [LARGE SCALE GENOMIC DNA]</scope>
    <source>
        <strain evidence="1">Wonlab-2016</strain>
    </source>
</reference>
<evidence type="ECO:0000313" key="1">
    <source>
        <dbReference type="EMBL" id="KAK7475134.1"/>
    </source>
</evidence>
<keyword evidence="2" id="KW-1185">Reference proteome</keyword>
<proteinExistence type="predicted"/>
<evidence type="ECO:0000313" key="2">
    <source>
        <dbReference type="Proteomes" id="UP001519460"/>
    </source>
</evidence>
<accession>A0ABD0JJW4</accession>
<comment type="caution">
    <text evidence="1">The sequence shown here is derived from an EMBL/GenBank/DDBJ whole genome shotgun (WGS) entry which is preliminary data.</text>
</comment>
<sequence>MSVLAVIVSVSPASLAAWDRRTLLKRRRSWWSVTDPDGWKGWLFSMGLNATPTPAAGIVTSDLLPKGRGRRTWLLDMRPPRSRGERSLLSVSRGIKTAAETAEVLKGYYNDNEGWDVIKKTPVSFGSLYAACPQYRRFLSAEFCSVLDNLK</sequence>
<name>A0ABD0JJW4_9CAEN</name>